<dbReference type="EMBL" id="BAAFGK010000004">
    <property type="protein sequence ID" value="GAB0056713.1"/>
    <property type="molecule type" value="Genomic_DNA"/>
</dbReference>
<comment type="caution">
    <text evidence="1">The sequence shown here is derived from an EMBL/GenBank/DDBJ whole genome shotgun (WGS) entry which is preliminary data.</text>
</comment>
<reference evidence="1 2" key="2">
    <citation type="submission" date="2024-09" db="EMBL/GenBank/DDBJ databases">
        <title>Draft genome sequence of Candidatus Magnetaquicoccaceae bacterium FCR-1.</title>
        <authorList>
            <person name="Shimoshige H."/>
            <person name="Shimamura S."/>
            <person name="Taoka A."/>
            <person name="Kobayashi H."/>
            <person name="Maekawa T."/>
        </authorList>
    </citation>
    <scope>NUCLEOTIDE SEQUENCE [LARGE SCALE GENOMIC DNA]</scope>
    <source>
        <strain evidence="1 2">FCR-1</strain>
    </source>
</reference>
<protein>
    <submittedName>
        <fullName evidence="1">Uncharacterized protein</fullName>
    </submittedName>
</protein>
<evidence type="ECO:0000313" key="2">
    <source>
        <dbReference type="Proteomes" id="UP001628193"/>
    </source>
</evidence>
<gene>
    <name evidence="1" type="ORF">SIID45300_01024</name>
</gene>
<name>A0ABQ0C750_9PROT</name>
<evidence type="ECO:0000313" key="1">
    <source>
        <dbReference type="EMBL" id="GAB0056713.1"/>
    </source>
</evidence>
<sequence length="87" mass="9459">MSISEIYCDTFGNIVVTGNIVRIELATLDPSQSDANNSKMETRSRLIMPLDGFLRSFGMSKQVVDKLTEAGVLRRNPAVEGGAAPTR</sequence>
<accession>A0ABQ0C750</accession>
<dbReference type="Proteomes" id="UP001628193">
    <property type="component" value="Unassembled WGS sequence"/>
</dbReference>
<dbReference type="RefSeq" id="WP_420904433.1">
    <property type="nucleotide sequence ID" value="NZ_BAAFGK010000004.1"/>
</dbReference>
<organism evidence="1 2">
    <name type="scientific">Candidatus Magnetaquiglobus chichijimensis</name>
    <dbReference type="NCBI Taxonomy" id="3141448"/>
    <lineage>
        <taxon>Bacteria</taxon>
        <taxon>Pseudomonadati</taxon>
        <taxon>Pseudomonadota</taxon>
        <taxon>Magnetococcia</taxon>
        <taxon>Magnetococcales</taxon>
        <taxon>Candidatus Magnetaquicoccaceae</taxon>
        <taxon>Candidatus Magnetaquiglobus</taxon>
    </lineage>
</organism>
<reference evidence="1 2" key="1">
    <citation type="submission" date="2024-05" db="EMBL/GenBank/DDBJ databases">
        <authorList>
            <consortium name="Candidatus Magnetaquicoccaceae bacterium FCR-1 genome sequencing consortium"/>
            <person name="Shimoshige H."/>
            <person name="Shimamura S."/>
            <person name="Taoka A."/>
            <person name="Kobayashi H."/>
            <person name="Maekawa T."/>
        </authorList>
    </citation>
    <scope>NUCLEOTIDE SEQUENCE [LARGE SCALE GENOMIC DNA]</scope>
    <source>
        <strain evidence="1 2">FCR-1</strain>
    </source>
</reference>
<proteinExistence type="predicted"/>
<keyword evidence="2" id="KW-1185">Reference proteome</keyword>